<name>A0ACB7S3D3_HYAAI</name>
<proteinExistence type="predicted"/>
<dbReference type="Proteomes" id="UP000821845">
    <property type="component" value="Chromosome 6"/>
</dbReference>
<organism evidence="1 2">
    <name type="scientific">Hyalomma asiaticum</name>
    <name type="common">Tick</name>
    <dbReference type="NCBI Taxonomy" id="266040"/>
    <lineage>
        <taxon>Eukaryota</taxon>
        <taxon>Metazoa</taxon>
        <taxon>Ecdysozoa</taxon>
        <taxon>Arthropoda</taxon>
        <taxon>Chelicerata</taxon>
        <taxon>Arachnida</taxon>
        <taxon>Acari</taxon>
        <taxon>Parasitiformes</taxon>
        <taxon>Ixodida</taxon>
        <taxon>Ixodoidea</taxon>
        <taxon>Ixodidae</taxon>
        <taxon>Hyalomminae</taxon>
        <taxon>Hyalomma</taxon>
    </lineage>
</organism>
<reference evidence="1" key="1">
    <citation type="submission" date="2020-05" db="EMBL/GenBank/DDBJ databases">
        <title>Large-scale comparative analyses of tick genomes elucidate their genetic diversity and vector capacities.</title>
        <authorList>
            <person name="Jia N."/>
            <person name="Wang J."/>
            <person name="Shi W."/>
            <person name="Du L."/>
            <person name="Sun Y."/>
            <person name="Zhan W."/>
            <person name="Jiang J."/>
            <person name="Wang Q."/>
            <person name="Zhang B."/>
            <person name="Ji P."/>
            <person name="Sakyi L.B."/>
            <person name="Cui X."/>
            <person name="Yuan T."/>
            <person name="Jiang B."/>
            <person name="Yang W."/>
            <person name="Lam T.T.-Y."/>
            <person name="Chang Q."/>
            <person name="Ding S."/>
            <person name="Wang X."/>
            <person name="Zhu J."/>
            <person name="Ruan X."/>
            <person name="Zhao L."/>
            <person name="Wei J."/>
            <person name="Que T."/>
            <person name="Du C."/>
            <person name="Cheng J."/>
            <person name="Dai P."/>
            <person name="Han X."/>
            <person name="Huang E."/>
            <person name="Gao Y."/>
            <person name="Liu J."/>
            <person name="Shao H."/>
            <person name="Ye R."/>
            <person name="Li L."/>
            <person name="Wei W."/>
            <person name="Wang X."/>
            <person name="Wang C."/>
            <person name="Yang T."/>
            <person name="Huo Q."/>
            <person name="Li W."/>
            <person name="Guo W."/>
            <person name="Chen H."/>
            <person name="Zhou L."/>
            <person name="Ni X."/>
            <person name="Tian J."/>
            <person name="Zhou Y."/>
            <person name="Sheng Y."/>
            <person name="Liu T."/>
            <person name="Pan Y."/>
            <person name="Xia L."/>
            <person name="Li J."/>
            <person name="Zhao F."/>
            <person name="Cao W."/>
        </authorList>
    </citation>
    <scope>NUCLEOTIDE SEQUENCE</scope>
    <source>
        <strain evidence="1">Hyas-2018</strain>
    </source>
</reference>
<evidence type="ECO:0000313" key="2">
    <source>
        <dbReference type="Proteomes" id="UP000821845"/>
    </source>
</evidence>
<protein>
    <submittedName>
        <fullName evidence="1">Uncharacterized protein</fullName>
    </submittedName>
</protein>
<evidence type="ECO:0000313" key="1">
    <source>
        <dbReference type="EMBL" id="KAH6929413.1"/>
    </source>
</evidence>
<keyword evidence="2" id="KW-1185">Reference proteome</keyword>
<comment type="caution">
    <text evidence="1">The sequence shown here is derived from an EMBL/GenBank/DDBJ whole genome shotgun (WGS) entry which is preliminary data.</text>
</comment>
<dbReference type="EMBL" id="CM023486">
    <property type="protein sequence ID" value="KAH6929413.1"/>
    <property type="molecule type" value="Genomic_DNA"/>
</dbReference>
<gene>
    <name evidence="1" type="ORF">HPB50_027460</name>
</gene>
<accession>A0ACB7S3D3</accession>
<sequence>MTYYEVLDPLQVSDVRASQRPDQKASLKDDLEPTRLGMYLLSLALRPMYDEGKEAVVDSSGVSIPAGDPQSAAVSQQFDHTNIPVPETAADMPVSS</sequence>